<dbReference type="CDD" id="cd01449">
    <property type="entry name" value="TST_Repeat_2"/>
    <property type="match status" value="1"/>
</dbReference>
<dbReference type="Pfam" id="PF00581">
    <property type="entry name" value="Rhodanese"/>
    <property type="match status" value="2"/>
</dbReference>
<dbReference type="PROSITE" id="PS50206">
    <property type="entry name" value="RHODANESE_3"/>
    <property type="match status" value="2"/>
</dbReference>
<dbReference type="PANTHER" id="PTHR43855:SF1">
    <property type="entry name" value="THIOSULFATE SULFURTRANSFERASE"/>
    <property type="match status" value="1"/>
</dbReference>
<dbReference type="Proteomes" id="UP001163739">
    <property type="component" value="Chromosome"/>
</dbReference>
<dbReference type="Gene3D" id="3.40.250.10">
    <property type="entry name" value="Rhodanese-like domain"/>
    <property type="match status" value="2"/>
</dbReference>
<dbReference type="CDD" id="cd01448">
    <property type="entry name" value="TST_Repeat_1"/>
    <property type="match status" value="1"/>
</dbReference>
<evidence type="ECO:0000313" key="4">
    <source>
        <dbReference type="EMBL" id="UZE96983.1"/>
    </source>
</evidence>
<dbReference type="InterPro" id="IPR001763">
    <property type="entry name" value="Rhodanese-like_dom"/>
</dbReference>
<dbReference type="InterPro" id="IPR051126">
    <property type="entry name" value="Thiosulfate_sulfurtransferase"/>
</dbReference>
<name>A0ABY6N4D2_9ALTE</name>
<keyword evidence="1" id="KW-0677">Repeat</keyword>
<dbReference type="EMBL" id="CP100390">
    <property type="protein sequence ID" value="UZE96983.1"/>
    <property type="molecule type" value="Genomic_DNA"/>
</dbReference>
<dbReference type="InterPro" id="IPR001307">
    <property type="entry name" value="Thiosulphate_STrfase_CS"/>
</dbReference>
<sequence length="274" mass="30685">MENTSQNIPLLLEPEQLQEMIGEPSLLIIDICSPTRYQEGHIEGAIHVSPGETQLGTPPAPGKMPTEESLDQLFKRIGLTSDKHVIVYDDEGGGWAGRFIWLLDSIGHTQYSYLNGGYLAWKDEGRPLTQVVHPTRLSNYTVRLNYNHTASLEEVLAAITETSTVIWDARSPQEYRGEKVLAAKKGHIPGAANLEWTEAMDPKRALRLKNQQQLLETLTLLGITTDKKVITHCQTHHRSGFTYLVAKILGFSEVKAYDGSWSEWGNRPETPVEL</sequence>
<evidence type="ECO:0000313" key="5">
    <source>
        <dbReference type="Proteomes" id="UP001163739"/>
    </source>
</evidence>
<dbReference type="SMART" id="SM00450">
    <property type="entry name" value="RHOD"/>
    <property type="match status" value="2"/>
</dbReference>
<organism evidence="4 5">
    <name type="scientific">Alkalimarinus alittae</name>
    <dbReference type="NCBI Taxonomy" id="2961619"/>
    <lineage>
        <taxon>Bacteria</taxon>
        <taxon>Pseudomonadati</taxon>
        <taxon>Pseudomonadota</taxon>
        <taxon>Gammaproteobacteria</taxon>
        <taxon>Alteromonadales</taxon>
        <taxon>Alteromonadaceae</taxon>
        <taxon>Alkalimarinus</taxon>
    </lineage>
</organism>
<dbReference type="PANTHER" id="PTHR43855">
    <property type="entry name" value="THIOSULFATE SULFURTRANSFERASE"/>
    <property type="match status" value="1"/>
</dbReference>
<dbReference type="InterPro" id="IPR036873">
    <property type="entry name" value="Rhodanese-like_dom_sf"/>
</dbReference>
<proteinExistence type="predicted"/>
<evidence type="ECO:0000256" key="1">
    <source>
        <dbReference type="ARBA" id="ARBA00022737"/>
    </source>
</evidence>
<evidence type="ECO:0000256" key="2">
    <source>
        <dbReference type="RuleBase" id="RU000507"/>
    </source>
</evidence>
<keyword evidence="5" id="KW-1185">Reference proteome</keyword>
<evidence type="ECO:0000259" key="3">
    <source>
        <dbReference type="PROSITE" id="PS50206"/>
    </source>
</evidence>
<gene>
    <name evidence="4" type="ORF">NKI27_04315</name>
</gene>
<feature type="domain" description="Rhodanese" evidence="3">
    <location>
        <begin position="164"/>
        <end position="273"/>
    </location>
</feature>
<accession>A0ABY6N4D2</accession>
<reference evidence="4" key="1">
    <citation type="submission" date="2022-06" db="EMBL/GenBank/DDBJ databases">
        <title>Alkalimarinus sp. nov., isolated from gut of a Alitta virens.</title>
        <authorList>
            <person name="Yang A.I."/>
            <person name="Shin N.-R."/>
        </authorList>
    </citation>
    <scope>NUCLEOTIDE SEQUENCE</scope>
    <source>
        <strain evidence="4">A2M4</strain>
    </source>
</reference>
<dbReference type="PROSITE" id="PS00683">
    <property type="entry name" value="RHODANESE_2"/>
    <property type="match status" value="1"/>
</dbReference>
<dbReference type="SUPFAM" id="SSF52821">
    <property type="entry name" value="Rhodanese/Cell cycle control phosphatase"/>
    <property type="match status" value="2"/>
</dbReference>
<protein>
    <recommendedName>
        <fullName evidence="2">Sulfurtransferase</fullName>
    </recommendedName>
</protein>
<feature type="domain" description="Rhodanese" evidence="3">
    <location>
        <begin position="22"/>
        <end position="130"/>
    </location>
</feature>
<keyword evidence="2" id="KW-0808">Transferase</keyword>
<dbReference type="RefSeq" id="WP_265048464.1">
    <property type="nucleotide sequence ID" value="NZ_CP100390.1"/>
</dbReference>